<keyword evidence="1" id="KW-1133">Transmembrane helix</keyword>
<dbReference type="GeneID" id="66109585"/>
<dbReference type="AlphaFoldDB" id="A0A9P7VIJ7"/>
<keyword evidence="1" id="KW-0812">Transmembrane</keyword>
<proteinExistence type="predicted"/>
<keyword evidence="3" id="KW-1185">Reference proteome</keyword>
<reference evidence="2" key="1">
    <citation type="submission" date="2020-11" db="EMBL/GenBank/DDBJ databases">
        <title>Adaptations for nitrogen fixation in a non-lichenized fungal sporocarp promotes dispersal by wood-feeding termites.</title>
        <authorList>
            <consortium name="DOE Joint Genome Institute"/>
            <person name="Koch R.A."/>
            <person name="Yoon G."/>
            <person name="Arayal U."/>
            <person name="Lail K."/>
            <person name="Amirebrahimi M."/>
            <person name="Labutti K."/>
            <person name="Lipzen A."/>
            <person name="Riley R."/>
            <person name="Barry K."/>
            <person name="Henrissat B."/>
            <person name="Grigoriev I.V."/>
            <person name="Herr J.R."/>
            <person name="Aime M.C."/>
        </authorList>
    </citation>
    <scope>NUCLEOTIDE SEQUENCE</scope>
    <source>
        <strain evidence="2">MCA 3950</strain>
    </source>
</reference>
<keyword evidence="1" id="KW-0472">Membrane</keyword>
<sequence length="88" mass="9941">MVRSDAYVVTAFLSSLLCLLCDHIFIVCHSPFVSSQSFLEVVKIIVHLPPTPFYCPCDNAVPSSLLEERKTHHWESLASYASRLDTWA</sequence>
<organism evidence="2 3">
    <name type="scientific">Guyanagaster necrorhizus</name>
    <dbReference type="NCBI Taxonomy" id="856835"/>
    <lineage>
        <taxon>Eukaryota</taxon>
        <taxon>Fungi</taxon>
        <taxon>Dikarya</taxon>
        <taxon>Basidiomycota</taxon>
        <taxon>Agaricomycotina</taxon>
        <taxon>Agaricomycetes</taxon>
        <taxon>Agaricomycetidae</taxon>
        <taxon>Agaricales</taxon>
        <taxon>Marasmiineae</taxon>
        <taxon>Physalacriaceae</taxon>
        <taxon>Guyanagaster</taxon>
    </lineage>
</organism>
<evidence type="ECO:0000256" key="1">
    <source>
        <dbReference type="SAM" id="Phobius"/>
    </source>
</evidence>
<gene>
    <name evidence="2" type="ORF">BT62DRAFT_937285</name>
</gene>
<evidence type="ECO:0000313" key="3">
    <source>
        <dbReference type="Proteomes" id="UP000812287"/>
    </source>
</evidence>
<comment type="caution">
    <text evidence="2">The sequence shown here is derived from an EMBL/GenBank/DDBJ whole genome shotgun (WGS) entry which is preliminary data.</text>
</comment>
<name>A0A9P7VIJ7_9AGAR</name>
<dbReference type="Proteomes" id="UP000812287">
    <property type="component" value="Unassembled WGS sequence"/>
</dbReference>
<protein>
    <submittedName>
        <fullName evidence="2">Uncharacterized protein</fullName>
    </submittedName>
</protein>
<accession>A0A9P7VIJ7</accession>
<dbReference type="RefSeq" id="XP_043034733.1">
    <property type="nucleotide sequence ID" value="XM_043187288.1"/>
</dbReference>
<evidence type="ECO:0000313" key="2">
    <source>
        <dbReference type="EMBL" id="KAG7441233.1"/>
    </source>
</evidence>
<feature type="transmembrane region" description="Helical" evidence="1">
    <location>
        <begin position="6"/>
        <end position="28"/>
    </location>
</feature>
<dbReference type="EMBL" id="MU250562">
    <property type="protein sequence ID" value="KAG7441233.1"/>
    <property type="molecule type" value="Genomic_DNA"/>
</dbReference>